<comment type="caution">
    <text evidence="9">The sequence shown here is derived from an EMBL/GenBank/DDBJ whole genome shotgun (WGS) entry which is preliminary data.</text>
</comment>
<dbReference type="InterPro" id="IPR029319">
    <property type="entry name" value="DNA_ligase_OB"/>
</dbReference>
<accession>A0A9X8RLL6</accession>
<dbReference type="InterPro" id="IPR012340">
    <property type="entry name" value="NA-bd_OB-fold"/>
</dbReference>
<evidence type="ECO:0000256" key="3">
    <source>
        <dbReference type="ARBA" id="ARBA00022705"/>
    </source>
</evidence>
<dbReference type="AlphaFoldDB" id="A0A9X8RLL6"/>
<dbReference type="GO" id="GO:0006310">
    <property type="term" value="P:DNA recombination"/>
    <property type="evidence" value="ECO:0007669"/>
    <property type="project" value="InterPro"/>
</dbReference>
<evidence type="ECO:0000256" key="2">
    <source>
        <dbReference type="ARBA" id="ARBA00022598"/>
    </source>
</evidence>
<dbReference type="Gene3D" id="3.30.470.30">
    <property type="entry name" value="DNA ligase/mRNA capping enzyme"/>
    <property type="match status" value="1"/>
</dbReference>
<keyword evidence="2 9" id="KW-0436">Ligase</keyword>
<dbReference type="GO" id="GO:0006281">
    <property type="term" value="P:DNA repair"/>
    <property type="evidence" value="ECO:0007669"/>
    <property type="project" value="UniProtKB-KW"/>
</dbReference>
<dbReference type="SUPFAM" id="SSF50249">
    <property type="entry name" value="Nucleic acid-binding proteins"/>
    <property type="match status" value="1"/>
</dbReference>
<comment type="cofactor">
    <cofactor evidence="1">
        <name>a divalent metal cation</name>
        <dbReference type="ChEBI" id="CHEBI:60240"/>
    </cofactor>
</comment>
<dbReference type="PANTHER" id="PTHR47810:SF1">
    <property type="entry name" value="DNA LIGASE B"/>
    <property type="match status" value="1"/>
</dbReference>
<evidence type="ECO:0000256" key="4">
    <source>
        <dbReference type="ARBA" id="ARBA00022763"/>
    </source>
</evidence>
<dbReference type="Pfam" id="PF14743">
    <property type="entry name" value="DNA_ligase_OB_2"/>
    <property type="match status" value="1"/>
</dbReference>
<evidence type="ECO:0000313" key="10">
    <source>
        <dbReference type="Proteomes" id="UP000189137"/>
    </source>
</evidence>
<sequence length="427" mass="49781">MKELLEVKKIFDILAATSSRKEKERILEKYKNNRMFVECLQFLLDTYIVTGISKKKISKSLNSVNYSNLNNVYDMINYLSKNNTGRDIDIKTIQVFANQNEELKKFIIGLATKSIKLGLTSKTANKIMPGLVREFGVMLAENYDKNKDKLGNKEFILTPKLDGTRIIVVKDKNSIKIFSRQGQIIENLIDIEKDFIKMPVGVYDGELLAEGIYKNSKERFKDTLKRCRIKGTKTGLKMVCYDYIQNINDFYAGEDKTPCYIRKNKLERIFKRLINELKYIEYLEPLYQGRDVTMITKYLSEMISNNEEGVMINISDESYQCKRVKSLLKVKVFNTCDIRCIDIEEGDGKYKDLLGNIICDYKGYRLGVGSGFTDEQRKYYFINQNKILGRVIEVKFFEETNNEKGELSLRFPVFLRVREEGKEVSYY</sequence>
<dbReference type="GO" id="GO:0006260">
    <property type="term" value="P:DNA replication"/>
    <property type="evidence" value="ECO:0007669"/>
    <property type="project" value="UniProtKB-KW"/>
</dbReference>
<dbReference type="PANTHER" id="PTHR47810">
    <property type="entry name" value="DNA LIGASE"/>
    <property type="match status" value="1"/>
</dbReference>
<comment type="catalytic activity">
    <reaction evidence="6">
        <text>ATP + (deoxyribonucleotide)n-3'-hydroxyl + 5'-phospho-(deoxyribonucleotide)m = (deoxyribonucleotide)n+m + AMP + diphosphate.</text>
        <dbReference type="EC" id="6.5.1.1"/>
    </reaction>
</comment>
<gene>
    <name evidence="9" type="primary">ligA_2</name>
    <name evidence="9" type="ORF">SAMEA3375112_03358</name>
</gene>
<dbReference type="EMBL" id="FUPS01000014">
    <property type="protein sequence ID" value="SJS99051.1"/>
    <property type="molecule type" value="Genomic_DNA"/>
</dbReference>
<dbReference type="Proteomes" id="UP000189137">
    <property type="component" value="Unassembled WGS sequence"/>
</dbReference>
<dbReference type="EC" id="6.5.1.1" evidence="9"/>
<evidence type="ECO:0000259" key="7">
    <source>
        <dbReference type="Pfam" id="PF01068"/>
    </source>
</evidence>
<protein>
    <submittedName>
        <fullName evidence="9">DNA ligase</fullName>
        <ecNumber evidence="9">6.5.1.1</ecNumber>
    </submittedName>
</protein>
<evidence type="ECO:0000259" key="8">
    <source>
        <dbReference type="Pfam" id="PF14743"/>
    </source>
</evidence>
<feature type="domain" description="DNA ligase OB-like" evidence="8">
    <location>
        <begin position="345"/>
        <end position="418"/>
    </location>
</feature>
<dbReference type="Pfam" id="PF01068">
    <property type="entry name" value="DNA_ligase_A_M"/>
    <property type="match status" value="1"/>
</dbReference>
<keyword evidence="4" id="KW-0227">DNA damage</keyword>
<organism evidence="9 10">
    <name type="scientific">Clostridioides difficile</name>
    <name type="common">Peptoclostridium difficile</name>
    <dbReference type="NCBI Taxonomy" id="1496"/>
    <lineage>
        <taxon>Bacteria</taxon>
        <taxon>Bacillati</taxon>
        <taxon>Bacillota</taxon>
        <taxon>Clostridia</taxon>
        <taxon>Peptostreptococcales</taxon>
        <taxon>Peptostreptococcaceae</taxon>
        <taxon>Clostridioides</taxon>
    </lineage>
</organism>
<evidence type="ECO:0000256" key="5">
    <source>
        <dbReference type="ARBA" id="ARBA00023204"/>
    </source>
</evidence>
<dbReference type="Gene3D" id="2.40.50.140">
    <property type="entry name" value="Nucleic acid-binding proteins"/>
    <property type="match status" value="1"/>
</dbReference>
<keyword evidence="3" id="KW-0235">DNA replication</keyword>
<evidence type="ECO:0000256" key="1">
    <source>
        <dbReference type="ARBA" id="ARBA00001968"/>
    </source>
</evidence>
<name>A0A9X8RLL6_CLODI</name>
<evidence type="ECO:0000313" key="9">
    <source>
        <dbReference type="EMBL" id="SJS99051.1"/>
    </source>
</evidence>
<dbReference type="CDD" id="cd08041">
    <property type="entry name" value="OBF_kDNA_ligase_like"/>
    <property type="match status" value="1"/>
</dbReference>
<evidence type="ECO:0000256" key="6">
    <source>
        <dbReference type="ARBA" id="ARBA00034003"/>
    </source>
</evidence>
<proteinExistence type="predicted"/>
<dbReference type="SUPFAM" id="SSF56091">
    <property type="entry name" value="DNA ligase/mRNA capping enzyme, catalytic domain"/>
    <property type="match status" value="1"/>
</dbReference>
<dbReference type="InterPro" id="IPR050326">
    <property type="entry name" value="NAD_dep_DNA_ligaseB"/>
</dbReference>
<reference evidence="9 10" key="1">
    <citation type="submission" date="2017-02" db="EMBL/GenBank/DDBJ databases">
        <authorList>
            <consortium name="Pathogen Informatics"/>
        </authorList>
    </citation>
    <scope>NUCLEOTIDE SEQUENCE [LARGE SCALE GENOMIC DNA]</scope>
    <source>
        <strain evidence="9 10">VRECD0157</strain>
    </source>
</reference>
<dbReference type="InterPro" id="IPR012310">
    <property type="entry name" value="DNA_ligase_ATP-dep_cent"/>
</dbReference>
<feature type="domain" description="ATP-dependent DNA ligase family profile" evidence="7">
    <location>
        <begin position="138"/>
        <end position="331"/>
    </location>
</feature>
<dbReference type="RefSeq" id="WP_021402176.1">
    <property type="nucleotide sequence ID" value="NZ_CP149699.1"/>
</dbReference>
<dbReference type="GO" id="GO:0005524">
    <property type="term" value="F:ATP binding"/>
    <property type="evidence" value="ECO:0007669"/>
    <property type="project" value="InterPro"/>
</dbReference>
<dbReference type="GO" id="GO:0003910">
    <property type="term" value="F:DNA ligase (ATP) activity"/>
    <property type="evidence" value="ECO:0007669"/>
    <property type="project" value="UniProtKB-EC"/>
</dbReference>
<keyword evidence="5" id="KW-0234">DNA repair</keyword>